<evidence type="ECO:0000313" key="2">
    <source>
        <dbReference type="Proteomes" id="UP001596023"/>
    </source>
</evidence>
<accession>A0ABV9KUB9</accession>
<name>A0ABV9KUB9_9BACT</name>
<comment type="caution">
    <text evidence="1">The sequence shown here is derived from an EMBL/GenBank/DDBJ whole genome shotgun (WGS) entry which is preliminary data.</text>
</comment>
<organism evidence="1 2">
    <name type="scientific">Dysgonomonas termitidis</name>
    <dbReference type="NCBI Taxonomy" id="1516126"/>
    <lineage>
        <taxon>Bacteria</taxon>
        <taxon>Pseudomonadati</taxon>
        <taxon>Bacteroidota</taxon>
        <taxon>Bacteroidia</taxon>
        <taxon>Bacteroidales</taxon>
        <taxon>Dysgonomonadaceae</taxon>
        <taxon>Dysgonomonas</taxon>
    </lineage>
</organism>
<dbReference type="Proteomes" id="UP001596023">
    <property type="component" value="Unassembled WGS sequence"/>
</dbReference>
<gene>
    <name evidence="1" type="ORF">ACFO6W_07735</name>
</gene>
<dbReference type="EMBL" id="JBHSGN010000059">
    <property type="protein sequence ID" value="MFC4673580.1"/>
    <property type="molecule type" value="Genomic_DNA"/>
</dbReference>
<dbReference type="RefSeq" id="WP_379995001.1">
    <property type="nucleotide sequence ID" value="NZ_JBHSGN010000059.1"/>
</dbReference>
<evidence type="ECO:0000313" key="1">
    <source>
        <dbReference type="EMBL" id="MFC4673580.1"/>
    </source>
</evidence>
<sequence length="110" mass="12446">MKNNLPEGVTPEMIKAWKEQYGPDKVKLATLAPEVPEKTKDVVVRVPDRQTYNQYDKWVGTDPGKAKDILINACLLSNKEEVKADDVLYFSCYWALSELLPLHKAIVGDL</sequence>
<proteinExistence type="predicted"/>
<keyword evidence="2" id="KW-1185">Reference proteome</keyword>
<reference evidence="2" key="1">
    <citation type="journal article" date="2019" name="Int. J. Syst. Evol. Microbiol.">
        <title>The Global Catalogue of Microorganisms (GCM) 10K type strain sequencing project: providing services to taxonomists for standard genome sequencing and annotation.</title>
        <authorList>
            <consortium name="The Broad Institute Genomics Platform"/>
            <consortium name="The Broad Institute Genome Sequencing Center for Infectious Disease"/>
            <person name="Wu L."/>
            <person name="Ma J."/>
        </authorList>
    </citation>
    <scope>NUCLEOTIDE SEQUENCE [LARGE SCALE GENOMIC DNA]</scope>
    <source>
        <strain evidence="2">CCUG 66188</strain>
    </source>
</reference>
<protein>
    <submittedName>
        <fullName evidence="1">Uncharacterized protein</fullName>
    </submittedName>
</protein>